<comment type="caution">
    <text evidence="1">The sequence shown here is derived from an EMBL/GenBank/DDBJ whole genome shotgun (WGS) entry which is preliminary data.</text>
</comment>
<name>A0A5C6DBG5_9BACT</name>
<gene>
    <name evidence="1" type="ORF">Poly41_43480</name>
</gene>
<sequence>MSVSLCRVDGVYQAGESLTVHWRISRVPIDQLQGLELSVLWHTEGKGDEDLHVHHFHRLDEDQLRQTGIADSQSISCKLPCTPLSYHGHLVRICWCIRLRLFLEGGREIVSEHPLHLVSSRQVAQMQSDDIDNAKLASVTSEYNKSKSLGMKPRRLAVRAGLAHRTRMIRRASFKNSKSNPSSG</sequence>
<evidence type="ECO:0000313" key="1">
    <source>
        <dbReference type="EMBL" id="TWU34202.1"/>
    </source>
</evidence>
<keyword evidence="2" id="KW-1185">Reference proteome</keyword>
<evidence type="ECO:0000313" key="2">
    <source>
        <dbReference type="Proteomes" id="UP000319143"/>
    </source>
</evidence>
<reference evidence="1 2" key="1">
    <citation type="submission" date="2019-02" db="EMBL/GenBank/DDBJ databases">
        <title>Deep-cultivation of Planctomycetes and their phenomic and genomic characterization uncovers novel biology.</title>
        <authorList>
            <person name="Wiegand S."/>
            <person name="Jogler M."/>
            <person name="Boedeker C."/>
            <person name="Pinto D."/>
            <person name="Vollmers J."/>
            <person name="Rivas-Marin E."/>
            <person name="Kohn T."/>
            <person name="Peeters S.H."/>
            <person name="Heuer A."/>
            <person name="Rast P."/>
            <person name="Oberbeckmann S."/>
            <person name="Bunk B."/>
            <person name="Jeske O."/>
            <person name="Meyerdierks A."/>
            <person name="Storesund J.E."/>
            <person name="Kallscheuer N."/>
            <person name="Luecker S."/>
            <person name="Lage O.M."/>
            <person name="Pohl T."/>
            <person name="Merkel B.J."/>
            <person name="Hornburger P."/>
            <person name="Mueller R.-W."/>
            <person name="Bruemmer F."/>
            <person name="Labrenz M."/>
            <person name="Spormann A.M."/>
            <person name="Op Den Camp H."/>
            <person name="Overmann J."/>
            <person name="Amann R."/>
            <person name="Jetten M.S.M."/>
            <person name="Mascher T."/>
            <person name="Medema M.H."/>
            <person name="Devos D.P."/>
            <person name="Kaster A.-K."/>
            <person name="Ovreas L."/>
            <person name="Rohde M."/>
            <person name="Galperin M.Y."/>
            <person name="Jogler C."/>
        </authorList>
    </citation>
    <scope>NUCLEOTIDE SEQUENCE [LARGE SCALE GENOMIC DNA]</scope>
    <source>
        <strain evidence="1 2">Poly41</strain>
    </source>
</reference>
<dbReference type="Proteomes" id="UP000319143">
    <property type="component" value="Unassembled WGS sequence"/>
</dbReference>
<organism evidence="1 2">
    <name type="scientific">Novipirellula artificiosorum</name>
    <dbReference type="NCBI Taxonomy" id="2528016"/>
    <lineage>
        <taxon>Bacteria</taxon>
        <taxon>Pseudomonadati</taxon>
        <taxon>Planctomycetota</taxon>
        <taxon>Planctomycetia</taxon>
        <taxon>Pirellulales</taxon>
        <taxon>Pirellulaceae</taxon>
        <taxon>Novipirellula</taxon>
    </lineage>
</organism>
<proteinExistence type="predicted"/>
<dbReference type="AlphaFoldDB" id="A0A5C6DBG5"/>
<accession>A0A5C6DBG5</accession>
<dbReference type="EMBL" id="SJPV01000008">
    <property type="protein sequence ID" value="TWU34202.1"/>
    <property type="molecule type" value="Genomic_DNA"/>
</dbReference>
<protein>
    <submittedName>
        <fullName evidence="1">Uncharacterized protein</fullName>
    </submittedName>
</protein>